<feature type="non-terminal residue" evidence="1">
    <location>
        <position position="58"/>
    </location>
</feature>
<sequence>MSRQTTPYVGHPHEMLARIHHEEMLARAEHRRRLRALPDRAAPAASARALGRARLVLA</sequence>
<evidence type="ECO:0000313" key="2">
    <source>
        <dbReference type="Proteomes" id="UP000451860"/>
    </source>
</evidence>
<keyword evidence="2" id="KW-1185">Reference proteome</keyword>
<protein>
    <submittedName>
        <fullName evidence="1">Uncharacterized protein</fullName>
    </submittedName>
</protein>
<proteinExistence type="predicted"/>
<gene>
    <name evidence="1" type="ORF">GB883_12870</name>
</gene>
<organism evidence="1 2">
    <name type="scientific">Georgenia thermotolerans</name>
    <dbReference type="NCBI Taxonomy" id="527326"/>
    <lineage>
        <taxon>Bacteria</taxon>
        <taxon>Bacillati</taxon>
        <taxon>Actinomycetota</taxon>
        <taxon>Actinomycetes</taxon>
        <taxon>Micrococcales</taxon>
        <taxon>Bogoriellaceae</taxon>
        <taxon>Georgenia</taxon>
    </lineage>
</organism>
<reference evidence="1 2" key="1">
    <citation type="submission" date="2019-10" db="EMBL/GenBank/DDBJ databases">
        <title>Georgenia wutianyii sp. nov. and Georgenia yuyongxinii sp. nov. isolated from plateau pika (Ochotona curzoniae) in the Qinghai-Tibet plateau of China.</title>
        <authorList>
            <person name="Tian Z."/>
        </authorList>
    </citation>
    <scope>NUCLEOTIDE SEQUENCE [LARGE SCALE GENOMIC DNA]</scope>
    <source>
        <strain evidence="1 2">DSM 21501</strain>
    </source>
</reference>
<dbReference type="AlphaFoldDB" id="A0A7J5UNM1"/>
<dbReference type="EMBL" id="WHJE01000060">
    <property type="protein sequence ID" value="KAE8763704.1"/>
    <property type="molecule type" value="Genomic_DNA"/>
</dbReference>
<accession>A0A7J5UNM1</accession>
<comment type="caution">
    <text evidence="1">The sequence shown here is derived from an EMBL/GenBank/DDBJ whole genome shotgun (WGS) entry which is preliminary data.</text>
</comment>
<name>A0A7J5UNM1_9MICO</name>
<evidence type="ECO:0000313" key="1">
    <source>
        <dbReference type="EMBL" id="KAE8763704.1"/>
    </source>
</evidence>
<dbReference type="Proteomes" id="UP000451860">
    <property type="component" value="Unassembled WGS sequence"/>
</dbReference>